<evidence type="ECO:0000313" key="1">
    <source>
        <dbReference type="EMBL" id="MBE9118786.1"/>
    </source>
</evidence>
<protein>
    <submittedName>
        <fullName evidence="1">DUF924 domain-containing protein</fullName>
    </submittedName>
</protein>
<dbReference type="AlphaFoldDB" id="A0A8J7E1F5"/>
<proteinExistence type="predicted"/>
<dbReference type="SUPFAM" id="SSF48452">
    <property type="entry name" value="TPR-like"/>
    <property type="match status" value="1"/>
</dbReference>
<dbReference type="EMBL" id="JADEWZ010000061">
    <property type="protein sequence ID" value="MBE9118786.1"/>
    <property type="molecule type" value="Genomic_DNA"/>
</dbReference>
<gene>
    <name evidence="1" type="ORF">IQ249_23130</name>
</gene>
<name>A0A8J7E1F5_9CYAN</name>
<reference evidence="1" key="1">
    <citation type="submission" date="2020-10" db="EMBL/GenBank/DDBJ databases">
        <authorList>
            <person name="Castelo-Branco R."/>
            <person name="Eusebio N."/>
            <person name="Adriana R."/>
            <person name="Vieira A."/>
            <person name="Brugerolle De Fraissinette N."/>
            <person name="Rezende De Castro R."/>
            <person name="Schneider M.P."/>
            <person name="Vasconcelos V."/>
            <person name="Leao P.N."/>
        </authorList>
    </citation>
    <scope>NUCLEOTIDE SEQUENCE</scope>
    <source>
        <strain evidence="1">LEGE 07157</strain>
    </source>
</reference>
<dbReference type="Proteomes" id="UP000654482">
    <property type="component" value="Unassembled WGS sequence"/>
</dbReference>
<dbReference type="InterPro" id="IPR010323">
    <property type="entry name" value="DUF924"/>
</dbReference>
<sequence>MASIQAILDFWFGKPGEGDYGKPRSVWFVKNAAFDEEIRLRFLDSYERAATGELDEWKETPLGSLALILLLDQFPRNLFRNHPKAFATDAYARSIAVDAIAQNFDQTLLPVQRWFIYLPLEHSENLEDQNRCVELFSQLKDDPHSASTIDYARRHRDVIQRFGRFPHRNKILGRKSTPQEEEFLQQPGSSF</sequence>
<evidence type="ECO:0000313" key="2">
    <source>
        <dbReference type="Proteomes" id="UP000654482"/>
    </source>
</evidence>
<keyword evidence="2" id="KW-1185">Reference proteome</keyword>
<comment type="caution">
    <text evidence="1">The sequence shown here is derived from an EMBL/GenBank/DDBJ whole genome shotgun (WGS) entry which is preliminary data.</text>
</comment>
<dbReference type="InterPro" id="IPR011990">
    <property type="entry name" value="TPR-like_helical_dom_sf"/>
</dbReference>
<organism evidence="1 2">
    <name type="scientific">Lusitaniella coriacea LEGE 07157</name>
    <dbReference type="NCBI Taxonomy" id="945747"/>
    <lineage>
        <taxon>Bacteria</taxon>
        <taxon>Bacillati</taxon>
        <taxon>Cyanobacteriota</taxon>
        <taxon>Cyanophyceae</taxon>
        <taxon>Spirulinales</taxon>
        <taxon>Lusitaniellaceae</taxon>
        <taxon>Lusitaniella</taxon>
    </lineage>
</organism>
<dbReference type="RefSeq" id="WP_194031881.1">
    <property type="nucleotide sequence ID" value="NZ_JADEWZ010000061.1"/>
</dbReference>
<dbReference type="Gene3D" id="1.20.58.320">
    <property type="entry name" value="TPR-like"/>
    <property type="match status" value="1"/>
</dbReference>
<dbReference type="Gene3D" id="1.25.40.10">
    <property type="entry name" value="Tetratricopeptide repeat domain"/>
    <property type="match status" value="1"/>
</dbReference>
<dbReference type="Pfam" id="PF06041">
    <property type="entry name" value="DUF924"/>
    <property type="match status" value="1"/>
</dbReference>
<accession>A0A8J7E1F5</accession>